<comment type="caution">
    <text evidence="3">The sequence shown here is derived from an EMBL/GenBank/DDBJ whole genome shotgun (WGS) entry which is preliminary data.</text>
</comment>
<accession>A0A2T0PSZ3</accession>
<keyword evidence="2" id="KW-1133">Transmembrane helix</keyword>
<proteinExistence type="predicted"/>
<evidence type="ECO:0000313" key="3">
    <source>
        <dbReference type="EMBL" id="PRX92015.1"/>
    </source>
</evidence>
<keyword evidence="2" id="KW-0472">Membrane</keyword>
<evidence type="ECO:0000256" key="2">
    <source>
        <dbReference type="SAM" id="Phobius"/>
    </source>
</evidence>
<feature type="transmembrane region" description="Helical" evidence="2">
    <location>
        <begin position="98"/>
        <end position="121"/>
    </location>
</feature>
<keyword evidence="2" id="KW-0812">Transmembrane</keyword>
<dbReference type="AlphaFoldDB" id="A0A2T0PSZ3"/>
<feature type="region of interest" description="Disordered" evidence="1">
    <location>
        <begin position="1"/>
        <end position="26"/>
    </location>
</feature>
<keyword evidence="4" id="KW-1185">Reference proteome</keyword>
<organism evidence="3 4">
    <name type="scientific">Allonocardiopsis opalescens</name>
    <dbReference type="NCBI Taxonomy" id="1144618"/>
    <lineage>
        <taxon>Bacteria</taxon>
        <taxon>Bacillati</taxon>
        <taxon>Actinomycetota</taxon>
        <taxon>Actinomycetes</taxon>
        <taxon>Streptosporangiales</taxon>
        <taxon>Allonocardiopsis</taxon>
    </lineage>
</organism>
<dbReference type="RefSeq" id="WP_106253426.1">
    <property type="nucleotide sequence ID" value="NZ_PVZC01000012.1"/>
</dbReference>
<feature type="compositionally biased region" description="Basic and acidic residues" evidence="1">
    <location>
        <begin position="10"/>
        <end position="26"/>
    </location>
</feature>
<protein>
    <submittedName>
        <fullName evidence="3">Uncharacterized protein</fullName>
    </submittedName>
</protein>
<dbReference type="OrthoDB" id="3694640at2"/>
<feature type="transmembrane region" description="Helical" evidence="2">
    <location>
        <begin position="71"/>
        <end position="91"/>
    </location>
</feature>
<evidence type="ECO:0000256" key="1">
    <source>
        <dbReference type="SAM" id="MobiDB-lite"/>
    </source>
</evidence>
<gene>
    <name evidence="3" type="ORF">CLV72_11288</name>
</gene>
<name>A0A2T0PSZ3_9ACTN</name>
<evidence type="ECO:0000313" key="4">
    <source>
        <dbReference type="Proteomes" id="UP000237846"/>
    </source>
</evidence>
<dbReference type="Proteomes" id="UP000237846">
    <property type="component" value="Unassembled WGS sequence"/>
</dbReference>
<reference evidence="3 4" key="1">
    <citation type="submission" date="2018-03" db="EMBL/GenBank/DDBJ databases">
        <title>Genomic Encyclopedia of Archaeal and Bacterial Type Strains, Phase II (KMG-II): from individual species to whole genera.</title>
        <authorList>
            <person name="Goeker M."/>
        </authorList>
    </citation>
    <scope>NUCLEOTIDE SEQUENCE [LARGE SCALE GENOMIC DNA]</scope>
    <source>
        <strain evidence="3 4">DSM 45601</strain>
    </source>
</reference>
<sequence length="127" mass="13898">MNSAASTAPEKVHEQQQAKPGLKDRARGVVATWTPPEIWAESRPSLRDIHTYATKGDWTSATGRARTAGVWYGRLVAIPVTAGAYYLAWLAERPSRAIATLVLLVCLWQIPFIRSIASVLLSPLVTT</sequence>
<dbReference type="EMBL" id="PVZC01000012">
    <property type="protein sequence ID" value="PRX92015.1"/>
    <property type="molecule type" value="Genomic_DNA"/>
</dbReference>